<evidence type="ECO:0000256" key="1">
    <source>
        <dbReference type="SAM" id="SignalP"/>
    </source>
</evidence>
<dbReference type="KEGG" id="meso:BSQ44_17895"/>
<name>A0A1L3SUP7_9HYPH</name>
<dbReference type="EMBL" id="CP018171">
    <property type="protein sequence ID" value="APH73032.1"/>
    <property type="molecule type" value="Genomic_DNA"/>
</dbReference>
<organism evidence="2 3">
    <name type="scientific">Aquibium oceanicum</name>
    <dbReference type="NCBI Taxonomy" id="1670800"/>
    <lineage>
        <taxon>Bacteria</taxon>
        <taxon>Pseudomonadati</taxon>
        <taxon>Pseudomonadota</taxon>
        <taxon>Alphaproteobacteria</taxon>
        <taxon>Hyphomicrobiales</taxon>
        <taxon>Phyllobacteriaceae</taxon>
        <taxon>Aquibium</taxon>
    </lineage>
</organism>
<dbReference type="AlphaFoldDB" id="A0A1L3SUP7"/>
<keyword evidence="1" id="KW-0732">Signal</keyword>
<proteinExistence type="predicted"/>
<keyword evidence="3" id="KW-1185">Reference proteome</keyword>
<dbReference type="Proteomes" id="UP000182840">
    <property type="component" value="Chromosome"/>
</dbReference>
<protein>
    <submittedName>
        <fullName evidence="2">Uncharacterized protein</fullName>
    </submittedName>
</protein>
<evidence type="ECO:0000313" key="3">
    <source>
        <dbReference type="Proteomes" id="UP000182840"/>
    </source>
</evidence>
<accession>A0A1L3SUP7</accession>
<evidence type="ECO:0000313" key="2">
    <source>
        <dbReference type="EMBL" id="APH73032.1"/>
    </source>
</evidence>
<feature type="chain" id="PRO_5009856963" evidence="1">
    <location>
        <begin position="24"/>
        <end position="112"/>
    </location>
</feature>
<reference evidence="3" key="1">
    <citation type="submission" date="2016-11" db="EMBL/GenBank/DDBJ databases">
        <title>Mesorhizobium oceanicum sp. nov., isolated from deep seawater in South China Sea.</title>
        <authorList>
            <person name="Fu G.-Y."/>
        </authorList>
    </citation>
    <scope>NUCLEOTIDE SEQUENCE [LARGE SCALE GENOMIC DNA]</scope>
    <source>
        <strain evidence="3">B7</strain>
    </source>
</reference>
<gene>
    <name evidence="2" type="ORF">BSQ44_17895</name>
</gene>
<sequence>MFRRLFIALLVVALMPASFSAAARPIAAAQPLSVERSTVLSALGESYAAMTVATWKRCKRGPSGFSSCGPDIGLPVASCAKDGPACPPVFDDAGCPMAGLTPSCLVGPPRLG</sequence>
<feature type="signal peptide" evidence="1">
    <location>
        <begin position="1"/>
        <end position="23"/>
    </location>
</feature>